<reference evidence="2 3" key="1">
    <citation type="submission" date="2018-01" db="EMBL/GenBank/DDBJ databases">
        <authorList>
            <person name="Clerissi C."/>
        </authorList>
    </citation>
    <scope>NUCLEOTIDE SEQUENCE [LARGE SCALE GENOMIC DNA]</scope>
    <source>
        <strain evidence="2">Cupriavidus taiwanensis SWF 66322</strain>
        <plasmid evidence="3">cbm2636_mp</plasmid>
    </source>
</reference>
<evidence type="ECO:0000256" key="1">
    <source>
        <dbReference type="SAM" id="MobiDB-lite"/>
    </source>
</evidence>
<name>A0A9Q7V3J0_9BURK</name>
<feature type="compositionally biased region" description="Polar residues" evidence="1">
    <location>
        <begin position="74"/>
        <end position="83"/>
    </location>
</feature>
<feature type="region of interest" description="Disordered" evidence="1">
    <location>
        <begin position="44"/>
        <end position="83"/>
    </location>
</feature>
<geneLocation type="plasmid" evidence="3">
    <name>cbm2636_mp</name>
</geneLocation>
<proteinExistence type="predicted"/>
<dbReference type="EMBL" id="LT984814">
    <property type="protein sequence ID" value="SPD68977.1"/>
    <property type="molecule type" value="Genomic_DNA"/>
</dbReference>
<evidence type="ECO:0000313" key="3">
    <source>
        <dbReference type="Proteomes" id="UP000254259"/>
    </source>
</evidence>
<gene>
    <name evidence="2" type="ORF">CBM2636_MP21827</name>
</gene>
<protein>
    <submittedName>
        <fullName evidence="2">Uncharacterized protein</fullName>
    </submittedName>
</protein>
<accession>A0A9Q7V3J0</accession>
<keyword evidence="2" id="KW-0614">Plasmid</keyword>
<organism evidence="2 3">
    <name type="scientific">Cupriavidus taiwanensis</name>
    <dbReference type="NCBI Taxonomy" id="164546"/>
    <lineage>
        <taxon>Bacteria</taxon>
        <taxon>Pseudomonadati</taxon>
        <taxon>Pseudomonadota</taxon>
        <taxon>Betaproteobacteria</taxon>
        <taxon>Burkholderiales</taxon>
        <taxon>Burkholderiaceae</taxon>
        <taxon>Cupriavidus</taxon>
    </lineage>
</organism>
<dbReference type="AlphaFoldDB" id="A0A9Q7V3J0"/>
<evidence type="ECO:0000313" key="2">
    <source>
        <dbReference type="EMBL" id="SPD68977.1"/>
    </source>
</evidence>
<sequence>MCRRCCRSRICDCQHSFSLKAGGGGCERVGVDAGNFVDAPALSHAPLPKRKKEANRRKGEVLWARPRQRRASAATHSVPEQHT</sequence>
<dbReference type="Proteomes" id="UP000254259">
    <property type="component" value="Plasmid CBM2636_mp"/>
</dbReference>